<proteinExistence type="predicted"/>
<feature type="chain" id="PRO_5038684189" description="DUF4397 domain-containing protein" evidence="2">
    <location>
        <begin position="26"/>
        <end position="278"/>
    </location>
</feature>
<feature type="signal peptide" evidence="2">
    <location>
        <begin position="1"/>
        <end position="25"/>
    </location>
</feature>
<organism evidence="4 5">
    <name type="scientific">Microbacterium pygmaeum</name>
    <dbReference type="NCBI Taxonomy" id="370764"/>
    <lineage>
        <taxon>Bacteria</taxon>
        <taxon>Bacillati</taxon>
        <taxon>Actinomycetota</taxon>
        <taxon>Actinomycetes</taxon>
        <taxon>Micrococcales</taxon>
        <taxon>Microbacteriaceae</taxon>
        <taxon>Microbacterium</taxon>
    </lineage>
</organism>
<accession>A0A1G8A2E6</accession>
<dbReference type="RefSeq" id="WP_091489898.1">
    <property type="nucleotide sequence ID" value="NZ_LT629692.1"/>
</dbReference>
<feature type="domain" description="DUF4397" evidence="3">
    <location>
        <begin position="177"/>
        <end position="245"/>
    </location>
</feature>
<evidence type="ECO:0000256" key="1">
    <source>
        <dbReference type="SAM" id="MobiDB-lite"/>
    </source>
</evidence>
<evidence type="ECO:0000313" key="4">
    <source>
        <dbReference type="EMBL" id="SDH15033.1"/>
    </source>
</evidence>
<dbReference type="Proteomes" id="UP000199009">
    <property type="component" value="Chromosome I"/>
</dbReference>
<dbReference type="Pfam" id="PF14344">
    <property type="entry name" value="DUF4397"/>
    <property type="match status" value="2"/>
</dbReference>
<protein>
    <recommendedName>
        <fullName evidence="3">DUF4397 domain-containing protein</fullName>
    </recommendedName>
</protein>
<evidence type="ECO:0000256" key="2">
    <source>
        <dbReference type="SAM" id="SignalP"/>
    </source>
</evidence>
<gene>
    <name evidence="4" type="ORF">SAMN04489810_2245</name>
</gene>
<keyword evidence="2" id="KW-0732">Signal</keyword>
<sequence>MNTSSRRKTGVVAVALAITAGLAIATPVAASASTTATGAVRSATGETGWLRLGHFSPDTKAVDVRVTALSGGSVVLDLADVAYGDISPYQALGEGKYTITMIPADSDDWSKVAISDTVTISPAKATTVAAYGPTATLQLRAFPDDLTSPSAGNARIRVIQASTLTPAVDVQTSTGLAIAKNARPGSATAYTEVPAGVWNLKLSGAAVSGAADVTVAAGSVNTLFVLDNASGGLTILPILDSAATPVTPVGGVQTGGGWLSTHAPTTTGSLGTVGRHAV</sequence>
<evidence type="ECO:0000259" key="3">
    <source>
        <dbReference type="Pfam" id="PF14344"/>
    </source>
</evidence>
<dbReference type="STRING" id="370764.SAMN04489810_2245"/>
<feature type="domain" description="DUF4397" evidence="3">
    <location>
        <begin position="49"/>
        <end position="171"/>
    </location>
</feature>
<dbReference type="AlphaFoldDB" id="A0A1G8A2E6"/>
<dbReference type="OrthoDB" id="9783299at2"/>
<reference evidence="4 5" key="1">
    <citation type="submission" date="2016-10" db="EMBL/GenBank/DDBJ databases">
        <authorList>
            <person name="de Groot N.N."/>
        </authorList>
    </citation>
    <scope>NUCLEOTIDE SEQUENCE [LARGE SCALE GENOMIC DNA]</scope>
    <source>
        <strain evidence="4 5">DSM 23142</strain>
    </source>
</reference>
<name>A0A1G8A2E6_9MICO</name>
<dbReference type="InterPro" id="IPR025510">
    <property type="entry name" value="DUF4397"/>
</dbReference>
<evidence type="ECO:0000313" key="5">
    <source>
        <dbReference type="Proteomes" id="UP000199009"/>
    </source>
</evidence>
<feature type="region of interest" description="Disordered" evidence="1">
    <location>
        <begin position="257"/>
        <end position="278"/>
    </location>
</feature>
<dbReference type="EMBL" id="LT629692">
    <property type="protein sequence ID" value="SDH15033.1"/>
    <property type="molecule type" value="Genomic_DNA"/>
</dbReference>
<keyword evidence="5" id="KW-1185">Reference proteome</keyword>